<name>A0AC34Q653_9BILA</name>
<evidence type="ECO:0000313" key="2">
    <source>
        <dbReference type="WBParaSite" id="JU765_v2.g1335.t1"/>
    </source>
</evidence>
<proteinExistence type="predicted"/>
<organism evidence="1 2">
    <name type="scientific">Panagrolaimus sp. JU765</name>
    <dbReference type="NCBI Taxonomy" id="591449"/>
    <lineage>
        <taxon>Eukaryota</taxon>
        <taxon>Metazoa</taxon>
        <taxon>Ecdysozoa</taxon>
        <taxon>Nematoda</taxon>
        <taxon>Chromadorea</taxon>
        <taxon>Rhabditida</taxon>
        <taxon>Tylenchina</taxon>
        <taxon>Panagrolaimomorpha</taxon>
        <taxon>Panagrolaimoidea</taxon>
        <taxon>Panagrolaimidae</taxon>
        <taxon>Panagrolaimus</taxon>
    </lineage>
</organism>
<dbReference type="WBParaSite" id="JU765_v2.g1335.t1">
    <property type="protein sequence ID" value="JU765_v2.g1335.t1"/>
    <property type="gene ID" value="JU765_v2.g1335"/>
</dbReference>
<protein>
    <submittedName>
        <fullName evidence="2">F-box domain-containing protein</fullName>
    </submittedName>
</protein>
<reference evidence="2" key="1">
    <citation type="submission" date="2022-11" db="UniProtKB">
        <authorList>
            <consortium name="WormBaseParasite"/>
        </authorList>
    </citation>
    <scope>IDENTIFICATION</scope>
</reference>
<sequence>MTDYFDFPALPAVIQDLIVEEIVHNSVPEDRIQFAVACKVFNEMVKRAKPKKIIRLLFTLDGSNMLLTSDNGSKMIDKSSEELIEIFKKCQIKSVSLPIEMKIFEPDQNGSQIFFEACKFATKLTVDGDQNDHFTKFFKTLKHLKHLDFGNNFWFLEHCSYLPPNVRYHIKEYDESCHQFLLKLAERSQQEPLRSAKTFSYIPVDVIQEFLKAAKFQVNGRINFRFEACSKKFEVFMTFLGGDSYRIDVRRAGAPTITVNQQFNGEKKRILTLQWILELPDSIFDFKPPKPLPFIVKSSSKTLANTIEKIVQKKDWFLEAIYWSSAIVVYYCIMKIIGYSFFGYL</sequence>
<evidence type="ECO:0000313" key="1">
    <source>
        <dbReference type="Proteomes" id="UP000887576"/>
    </source>
</evidence>
<accession>A0AC34Q653</accession>
<dbReference type="Proteomes" id="UP000887576">
    <property type="component" value="Unplaced"/>
</dbReference>